<dbReference type="EMBL" id="JBDLBR010000001">
    <property type="protein sequence ID" value="MEN7535903.1"/>
    <property type="molecule type" value="Genomic_DNA"/>
</dbReference>
<dbReference type="RefSeq" id="WP_346783364.1">
    <property type="nucleotide sequence ID" value="NZ_JBDLBR010000001.1"/>
</dbReference>
<dbReference type="Gene3D" id="3.90.1580.10">
    <property type="entry name" value="paralog of FGE (formylglycine-generating enzyme)"/>
    <property type="match status" value="1"/>
</dbReference>
<evidence type="ECO:0000259" key="1">
    <source>
        <dbReference type="Pfam" id="PF03781"/>
    </source>
</evidence>
<dbReference type="InterPro" id="IPR042095">
    <property type="entry name" value="SUMF_sf"/>
</dbReference>
<sequence>MLHERSLMSVSGSIQNGMIRCFAVASGIMSVVFGSAAAKDSGSEARETPAAVAAPACEGCPEFVAVPAPPDSLRAIVAVAKYELTWNEYLAAVDDGACTVQNPSRPPFFRSRPDEINPHLEWFRIDWPITILDPVDVHCYLDWLSDRIGVPAVIPTKQEWRWFASAGRSDWRYPWGNDPGAGHEMLANTIDDRVVRLPWPGQREARYVDPYLVAFKVGQGEPNPWGLHDLLGNALELTTTIMPPRGECLSVALAGVSYSDPDWAEEGLDANFSSFICEGQYSAAPAVRLVLIGENAGE</sequence>
<dbReference type="Pfam" id="PF03781">
    <property type="entry name" value="FGE-sulfatase"/>
    <property type="match status" value="1"/>
</dbReference>
<accession>A0ABV0CSQ5</accession>
<protein>
    <submittedName>
        <fullName evidence="2">SUMF1/EgtB/PvdO family nonheme iron enzyme</fullName>
    </submittedName>
</protein>
<reference evidence="2 3" key="1">
    <citation type="submission" date="2024-05" db="EMBL/GenBank/DDBJ databases">
        <authorList>
            <person name="Park S."/>
        </authorList>
    </citation>
    <scope>NUCLEOTIDE SEQUENCE [LARGE SCALE GENOMIC DNA]</scope>
    <source>
        <strain evidence="2 3">DGU5</strain>
    </source>
</reference>
<keyword evidence="3" id="KW-1185">Reference proteome</keyword>
<dbReference type="InterPro" id="IPR005532">
    <property type="entry name" value="SUMF_dom"/>
</dbReference>
<name>A0ABV0CSQ5_9SPHN</name>
<feature type="domain" description="Sulfatase-modifying factor enzyme-like" evidence="1">
    <location>
        <begin position="78"/>
        <end position="242"/>
    </location>
</feature>
<dbReference type="Proteomes" id="UP001484535">
    <property type="component" value="Unassembled WGS sequence"/>
</dbReference>
<gene>
    <name evidence="2" type="ORF">ABDJ38_01800</name>
</gene>
<comment type="caution">
    <text evidence="2">The sequence shown here is derived from an EMBL/GenBank/DDBJ whole genome shotgun (WGS) entry which is preliminary data.</text>
</comment>
<evidence type="ECO:0000313" key="2">
    <source>
        <dbReference type="EMBL" id="MEN7535903.1"/>
    </source>
</evidence>
<dbReference type="InterPro" id="IPR016187">
    <property type="entry name" value="CTDL_fold"/>
</dbReference>
<dbReference type="SUPFAM" id="SSF56436">
    <property type="entry name" value="C-type lectin-like"/>
    <property type="match status" value="1"/>
</dbReference>
<organism evidence="2 3">
    <name type="scientific">Aurantiacibacter flavus</name>
    <dbReference type="NCBI Taxonomy" id="3145232"/>
    <lineage>
        <taxon>Bacteria</taxon>
        <taxon>Pseudomonadati</taxon>
        <taxon>Pseudomonadota</taxon>
        <taxon>Alphaproteobacteria</taxon>
        <taxon>Sphingomonadales</taxon>
        <taxon>Erythrobacteraceae</taxon>
        <taxon>Aurantiacibacter</taxon>
    </lineage>
</organism>
<proteinExistence type="predicted"/>
<evidence type="ECO:0000313" key="3">
    <source>
        <dbReference type="Proteomes" id="UP001484535"/>
    </source>
</evidence>